<dbReference type="AlphaFoldDB" id="A0AAD9QKE6"/>
<comment type="caution">
    <text evidence="1">The sequence shown here is derived from an EMBL/GenBank/DDBJ whole genome shotgun (WGS) entry which is preliminary data.</text>
</comment>
<reference evidence="1" key="1">
    <citation type="journal article" date="2023" name="G3 (Bethesda)">
        <title>Whole genome assembly and annotation of the endangered Caribbean coral Acropora cervicornis.</title>
        <authorList>
            <person name="Selwyn J.D."/>
            <person name="Vollmer S.V."/>
        </authorList>
    </citation>
    <scope>NUCLEOTIDE SEQUENCE</scope>
    <source>
        <strain evidence="1">K2</strain>
    </source>
</reference>
<name>A0AAD9QKE6_ACRCE</name>
<protein>
    <submittedName>
        <fullName evidence="1">Uncharacterized protein</fullName>
    </submittedName>
</protein>
<keyword evidence="2" id="KW-1185">Reference proteome</keyword>
<accession>A0AAD9QKE6</accession>
<evidence type="ECO:0000313" key="2">
    <source>
        <dbReference type="Proteomes" id="UP001249851"/>
    </source>
</evidence>
<dbReference type="Proteomes" id="UP001249851">
    <property type="component" value="Unassembled WGS sequence"/>
</dbReference>
<evidence type="ECO:0000313" key="1">
    <source>
        <dbReference type="EMBL" id="KAK2562912.1"/>
    </source>
</evidence>
<proteinExistence type="predicted"/>
<sequence>MIGSWFPYTDSIISGSDLSNVNKLPARDAPSNTSHKDNGETIVASEKSFRSVKICMKILSCYECDTEVQRRMEEQVKLNWLNGPQQFKNENISSQNDVSARWKIVFKGSGFAEFGNTVGQPLKRTHRLSFRFKIIRGKCKDRSQIDRLLQTIHRNRAVCGSQVPRVIYHIIYSPMKNKQAAMKAPFALGSNLSVLTGRI</sequence>
<gene>
    <name evidence="1" type="ORF">P5673_013886</name>
</gene>
<dbReference type="EMBL" id="JARQWQ010000027">
    <property type="protein sequence ID" value="KAK2562912.1"/>
    <property type="molecule type" value="Genomic_DNA"/>
</dbReference>
<organism evidence="1 2">
    <name type="scientific">Acropora cervicornis</name>
    <name type="common">Staghorn coral</name>
    <dbReference type="NCBI Taxonomy" id="6130"/>
    <lineage>
        <taxon>Eukaryota</taxon>
        <taxon>Metazoa</taxon>
        <taxon>Cnidaria</taxon>
        <taxon>Anthozoa</taxon>
        <taxon>Hexacorallia</taxon>
        <taxon>Scleractinia</taxon>
        <taxon>Astrocoeniina</taxon>
        <taxon>Acroporidae</taxon>
        <taxon>Acropora</taxon>
    </lineage>
</organism>
<reference evidence="1" key="2">
    <citation type="journal article" date="2023" name="Science">
        <title>Genomic signatures of disease resistance in endangered staghorn corals.</title>
        <authorList>
            <person name="Vollmer S.V."/>
            <person name="Selwyn J.D."/>
            <person name="Despard B.A."/>
            <person name="Roesel C.L."/>
        </authorList>
    </citation>
    <scope>NUCLEOTIDE SEQUENCE</scope>
    <source>
        <strain evidence="1">K2</strain>
    </source>
</reference>